<dbReference type="Proteomes" id="UP001164746">
    <property type="component" value="Chromosome 2"/>
</dbReference>
<accession>A0ABY7DDH4</accession>
<feature type="domain" description="AP-4 complex accessory subunit Tepsin VHS/ENTH-like" evidence="7">
    <location>
        <begin position="253"/>
        <end position="343"/>
    </location>
</feature>
<evidence type="ECO:0000256" key="3">
    <source>
        <dbReference type="ARBA" id="ARBA00023034"/>
    </source>
</evidence>
<evidence type="ECO:0000313" key="8">
    <source>
        <dbReference type="EMBL" id="WAQ95682.1"/>
    </source>
</evidence>
<proteinExistence type="predicted"/>
<dbReference type="CDD" id="cd03572">
    <property type="entry name" value="ENTH_like_Tepsin"/>
    <property type="match status" value="1"/>
</dbReference>
<dbReference type="InterPro" id="IPR008942">
    <property type="entry name" value="ENTH_VHS"/>
</dbReference>
<keyword evidence="3" id="KW-0333">Golgi apparatus</keyword>
<dbReference type="PANTHER" id="PTHR21514:SF0">
    <property type="entry name" value="AP-4 COMPLEX ACCESSORY SUBUNIT TEPSIN"/>
    <property type="match status" value="1"/>
</dbReference>
<sequence>MTTQLFSKISFVSKIADLMKATSDDDKPIPDITHSSLENCETCVGFLVERLQHESNHVKIKVLKLMKYIVKNGHPNFRLGLMKKSTIIQENTKHSGPPDPLHGDVPYKMVRKTAQAVLEQLFDCEVTPQKSSPGFSHVGIGPSTSGGKMEGFGNTPQFSNKSLGESLKDSLVSAALRLGEGGEDREREVLGSLEGSTGYTPPQPAFTQAPPAQTEVPMVEKAKPDNVSVSDFESEYGLVTSYLGKPGLVNSPLLKRQQLKEFLQECGSLNCDRVVDIVNTKLSQSGANEREIIRDLQLLETLTTSDLVSLEWIVSVCETSLVALVSSGHKAGSKARKLIRILEKLTSHSHILPLPGEQAMRDNET</sequence>
<evidence type="ECO:0000256" key="4">
    <source>
        <dbReference type="ARBA" id="ARBA00023329"/>
    </source>
</evidence>
<gene>
    <name evidence="8" type="ORF">MAR_028372</name>
</gene>
<evidence type="ECO:0000313" key="9">
    <source>
        <dbReference type="Proteomes" id="UP001164746"/>
    </source>
</evidence>
<dbReference type="InterPro" id="IPR013809">
    <property type="entry name" value="ENTH"/>
</dbReference>
<evidence type="ECO:0000256" key="5">
    <source>
        <dbReference type="SAM" id="MobiDB-lite"/>
    </source>
</evidence>
<dbReference type="Gene3D" id="1.25.40.90">
    <property type="match status" value="1"/>
</dbReference>
<evidence type="ECO:0000256" key="2">
    <source>
        <dbReference type="ARBA" id="ARBA00004601"/>
    </source>
</evidence>
<dbReference type="InterPro" id="IPR035802">
    <property type="entry name" value="ENTH/VHS_tepsin"/>
</dbReference>
<comment type="subcellular location">
    <subcellularLocation>
        <location evidence="1">Cytoplasmic vesicle</location>
    </subcellularLocation>
    <subcellularLocation>
        <location evidence="2">Golgi apparatus</location>
        <location evidence="2">trans-Golgi network</location>
    </subcellularLocation>
</comment>
<feature type="region of interest" description="Disordered" evidence="5">
    <location>
        <begin position="129"/>
        <end position="160"/>
    </location>
</feature>
<dbReference type="PANTHER" id="PTHR21514">
    <property type="entry name" value="AP-4 COMPLEX ACCESSORY SUBUNIT TEPSIN"/>
    <property type="match status" value="1"/>
</dbReference>
<protein>
    <submittedName>
        <fullName evidence="8">AP4AT-like protein</fullName>
    </submittedName>
</protein>
<dbReference type="Pfam" id="PF25827">
    <property type="entry name" value="TVHS-like"/>
    <property type="match status" value="1"/>
</dbReference>
<dbReference type="InterPro" id="IPR039273">
    <property type="entry name" value="TEPSIN"/>
</dbReference>
<dbReference type="Pfam" id="PF01417">
    <property type="entry name" value="ENTH"/>
    <property type="match status" value="1"/>
</dbReference>
<feature type="domain" description="ENTH" evidence="6">
    <location>
        <begin position="31"/>
        <end position="123"/>
    </location>
</feature>
<name>A0ABY7DDH4_MYAAR</name>
<dbReference type="SUPFAM" id="SSF48464">
    <property type="entry name" value="ENTH/VHS domain"/>
    <property type="match status" value="1"/>
</dbReference>
<reference evidence="8" key="1">
    <citation type="submission" date="2022-11" db="EMBL/GenBank/DDBJ databases">
        <title>Centuries of genome instability and evolution in soft-shell clam transmissible cancer (bioRxiv).</title>
        <authorList>
            <person name="Hart S.F.M."/>
            <person name="Yonemitsu M.A."/>
            <person name="Giersch R.M."/>
            <person name="Beal B.F."/>
            <person name="Arriagada G."/>
            <person name="Davis B.W."/>
            <person name="Ostrander E.A."/>
            <person name="Goff S.P."/>
            <person name="Metzger M.J."/>
        </authorList>
    </citation>
    <scope>NUCLEOTIDE SEQUENCE</scope>
    <source>
        <strain evidence="8">MELC-2E11</strain>
        <tissue evidence="8">Siphon/mantle</tissue>
    </source>
</reference>
<dbReference type="InterPro" id="IPR058028">
    <property type="entry name" value="Tepsin_VHS/ENTH-like"/>
</dbReference>
<evidence type="ECO:0000256" key="1">
    <source>
        <dbReference type="ARBA" id="ARBA00004541"/>
    </source>
</evidence>
<evidence type="ECO:0000259" key="6">
    <source>
        <dbReference type="Pfam" id="PF01417"/>
    </source>
</evidence>
<keyword evidence="4" id="KW-0968">Cytoplasmic vesicle</keyword>
<keyword evidence="9" id="KW-1185">Reference proteome</keyword>
<dbReference type="EMBL" id="CP111013">
    <property type="protein sequence ID" value="WAQ95682.1"/>
    <property type="molecule type" value="Genomic_DNA"/>
</dbReference>
<evidence type="ECO:0000259" key="7">
    <source>
        <dbReference type="Pfam" id="PF25827"/>
    </source>
</evidence>
<organism evidence="8 9">
    <name type="scientific">Mya arenaria</name>
    <name type="common">Soft-shell clam</name>
    <dbReference type="NCBI Taxonomy" id="6604"/>
    <lineage>
        <taxon>Eukaryota</taxon>
        <taxon>Metazoa</taxon>
        <taxon>Spiralia</taxon>
        <taxon>Lophotrochozoa</taxon>
        <taxon>Mollusca</taxon>
        <taxon>Bivalvia</taxon>
        <taxon>Autobranchia</taxon>
        <taxon>Heteroconchia</taxon>
        <taxon>Euheterodonta</taxon>
        <taxon>Imparidentia</taxon>
        <taxon>Neoheterodontei</taxon>
        <taxon>Myida</taxon>
        <taxon>Myoidea</taxon>
        <taxon>Myidae</taxon>
        <taxon>Mya</taxon>
    </lineage>
</organism>